<dbReference type="Proteomes" id="UP000286287">
    <property type="component" value="Unassembled WGS sequence"/>
</dbReference>
<comment type="caution">
    <text evidence="1">The sequence shown here is derived from an EMBL/GenBank/DDBJ whole genome shotgun (WGS) entry which is preliminary data.</text>
</comment>
<dbReference type="AlphaFoldDB" id="A0A418VC11"/>
<organism evidence="1 2">
    <name type="scientific">Deinococcus cavernae</name>
    <dbReference type="NCBI Taxonomy" id="2320857"/>
    <lineage>
        <taxon>Bacteria</taxon>
        <taxon>Thermotogati</taxon>
        <taxon>Deinococcota</taxon>
        <taxon>Deinococci</taxon>
        <taxon>Deinococcales</taxon>
        <taxon>Deinococcaceae</taxon>
        <taxon>Deinococcus</taxon>
    </lineage>
</organism>
<protein>
    <submittedName>
        <fullName evidence="1">Uncharacterized protein</fullName>
    </submittedName>
</protein>
<evidence type="ECO:0000313" key="1">
    <source>
        <dbReference type="EMBL" id="RJF73688.1"/>
    </source>
</evidence>
<evidence type="ECO:0000313" key="2">
    <source>
        <dbReference type="Proteomes" id="UP000286287"/>
    </source>
</evidence>
<dbReference type="RefSeq" id="WP_119766450.1">
    <property type="nucleotide sequence ID" value="NZ_QYUJ01000014.1"/>
</dbReference>
<proteinExistence type="predicted"/>
<accession>A0A418VC11</accession>
<reference evidence="1 2" key="1">
    <citation type="submission" date="2018-09" db="EMBL/GenBank/DDBJ databases">
        <authorList>
            <person name="Zhu H."/>
        </authorList>
    </citation>
    <scope>NUCLEOTIDE SEQUENCE [LARGE SCALE GENOMIC DNA]</scope>
    <source>
        <strain evidence="1 2">K2S05-167</strain>
    </source>
</reference>
<keyword evidence="2" id="KW-1185">Reference proteome</keyword>
<dbReference type="OrthoDB" id="71110at2"/>
<sequence length="96" mass="10749">MTDSASGLSWRSLESRVELSALPAFHRAFLRWRGVEGADNLPVRRAEQRVQAELNRMVQGDLATREGDDWLLIPGALEGFEEAAPYLPQEPDSLPM</sequence>
<dbReference type="EMBL" id="QYUJ01000014">
    <property type="protein sequence ID" value="RJF73688.1"/>
    <property type="molecule type" value="Genomic_DNA"/>
</dbReference>
<name>A0A418VC11_9DEIO</name>
<gene>
    <name evidence="1" type="ORF">D3875_11470</name>
</gene>